<organism evidence="1 2">
    <name type="scientific">Kingella oralis ATCC 51147</name>
    <dbReference type="NCBI Taxonomy" id="629741"/>
    <lineage>
        <taxon>Bacteria</taxon>
        <taxon>Pseudomonadati</taxon>
        <taxon>Pseudomonadota</taxon>
        <taxon>Betaproteobacteria</taxon>
        <taxon>Neisseriales</taxon>
        <taxon>Neisseriaceae</taxon>
        <taxon>Kingella</taxon>
    </lineage>
</organism>
<dbReference type="GeneID" id="84907519"/>
<reference evidence="1" key="1">
    <citation type="submission" date="2009-04" db="EMBL/GenBank/DDBJ databases">
        <authorList>
            <person name="Weinstock G."/>
            <person name="Sodergren E."/>
            <person name="Clifton S."/>
            <person name="Fulton L."/>
            <person name="Fulton B."/>
            <person name="Courtney L."/>
            <person name="Fronick C."/>
            <person name="Harrison M."/>
            <person name="Strong C."/>
            <person name="Farmer C."/>
            <person name="Delahaunty K."/>
            <person name="Markovic C."/>
            <person name="Hall O."/>
            <person name="Minx P."/>
            <person name="Tomlinson C."/>
            <person name="Mitreva M."/>
            <person name="Nelson J."/>
            <person name="Hou S."/>
            <person name="Wollam A."/>
            <person name="Pepin K.H."/>
            <person name="Johnson M."/>
            <person name="Bhonagiri V."/>
            <person name="Nash W.E."/>
            <person name="Warren W."/>
            <person name="Chinwalla A."/>
            <person name="Mardis E.R."/>
            <person name="Wilson R.K."/>
        </authorList>
    </citation>
    <scope>NUCLEOTIDE SEQUENCE [LARGE SCALE GENOMIC DNA]</scope>
    <source>
        <strain evidence="1">ATCC 51147</strain>
    </source>
</reference>
<evidence type="ECO:0000313" key="1">
    <source>
        <dbReference type="EMBL" id="EEP66632.1"/>
    </source>
</evidence>
<dbReference type="Proteomes" id="UP000003009">
    <property type="component" value="Unassembled WGS sequence"/>
</dbReference>
<keyword evidence="2" id="KW-1185">Reference proteome</keyword>
<evidence type="ECO:0000313" key="2">
    <source>
        <dbReference type="Proteomes" id="UP000003009"/>
    </source>
</evidence>
<protein>
    <submittedName>
        <fullName evidence="1">Uncharacterized protein</fullName>
    </submittedName>
</protein>
<dbReference type="AlphaFoldDB" id="C4GMU6"/>
<accession>C4GMU6</accession>
<name>C4GMU6_9NEIS</name>
<gene>
    <name evidence="1" type="ORF">GCWU000324_03033</name>
</gene>
<dbReference type="HOGENOM" id="CLU_2395801_0_0_4"/>
<proteinExistence type="predicted"/>
<dbReference type="EMBL" id="ACJW02000008">
    <property type="protein sequence ID" value="EEP66632.1"/>
    <property type="molecule type" value="Genomic_DNA"/>
</dbReference>
<dbReference type="RefSeq" id="WP_003798747.1">
    <property type="nucleotide sequence ID" value="NZ_GG665874.1"/>
</dbReference>
<comment type="caution">
    <text evidence="1">The sequence shown here is derived from an EMBL/GenBank/DDBJ whole genome shotgun (WGS) entry which is preliminary data.</text>
</comment>
<sequence>MHQTHGDSYLTALAQKYAHAFPPDDISNIQHYLRVGEHEMAWESFALSCLAHTVALTVDEIRAIYFQLNALGLQQNSVYVGDVVALFAARYMP</sequence>